<feature type="domain" description="HTH marR-type" evidence="4">
    <location>
        <begin position="1"/>
        <end position="118"/>
    </location>
</feature>
<evidence type="ECO:0000256" key="2">
    <source>
        <dbReference type="ARBA" id="ARBA00023125"/>
    </source>
</evidence>
<keyword evidence="3" id="KW-0804">Transcription</keyword>
<dbReference type="RefSeq" id="WP_207153699.1">
    <property type="nucleotide sequence ID" value="NZ_AP024484.1"/>
</dbReference>
<gene>
    <name evidence="5" type="ORF">prwr041_20020</name>
</gene>
<dbReference type="InterPro" id="IPR036390">
    <property type="entry name" value="WH_DNA-bd_sf"/>
</dbReference>
<proteinExistence type="predicted"/>
<organism evidence="5 6">
    <name type="scientific">Prevotella herbatica</name>
    <dbReference type="NCBI Taxonomy" id="2801997"/>
    <lineage>
        <taxon>Bacteria</taxon>
        <taxon>Pseudomonadati</taxon>
        <taxon>Bacteroidota</taxon>
        <taxon>Bacteroidia</taxon>
        <taxon>Bacteroidales</taxon>
        <taxon>Prevotellaceae</taxon>
        <taxon>Prevotella</taxon>
    </lineage>
</organism>
<dbReference type="SUPFAM" id="SSF46785">
    <property type="entry name" value="Winged helix' DNA-binding domain"/>
    <property type="match status" value="1"/>
</dbReference>
<keyword evidence="2 5" id="KW-0238">DNA-binding</keyword>
<evidence type="ECO:0000313" key="5">
    <source>
        <dbReference type="EMBL" id="BCS86109.1"/>
    </source>
</evidence>
<evidence type="ECO:0000256" key="3">
    <source>
        <dbReference type="ARBA" id="ARBA00023163"/>
    </source>
</evidence>
<dbReference type="GO" id="GO:0003677">
    <property type="term" value="F:DNA binding"/>
    <property type="evidence" value="ECO:0007669"/>
    <property type="project" value="UniProtKB-KW"/>
</dbReference>
<dbReference type="InterPro" id="IPR000835">
    <property type="entry name" value="HTH_MarR-typ"/>
</dbReference>
<dbReference type="PANTHER" id="PTHR42756">
    <property type="entry name" value="TRANSCRIPTIONAL REGULATOR, MARR"/>
    <property type="match status" value="1"/>
</dbReference>
<dbReference type="SMART" id="SM00347">
    <property type="entry name" value="HTH_MARR"/>
    <property type="match status" value="1"/>
</dbReference>
<sequence>METLCKIREINRAVTAFEAEMEKTYNLCLNEGMLLCCLSKTSKLSSGEIADSLGLTTSNTSKVIKSIENKDMIKRVIGNTDKRQMYFSLTPKGKKALSVINCENIQLPDLLKDILNKE</sequence>
<dbReference type="EMBL" id="AP024484">
    <property type="protein sequence ID" value="BCS86109.1"/>
    <property type="molecule type" value="Genomic_DNA"/>
</dbReference>
<evidence type="ECO:0000259" key="4">
    <source>
        <dbReference type="PROSITE" id="PS50995"/>
    </source>
</evidence>
<evidence type="ECO:0000313" key="6">
    <source>
        <dbReference type="Proteomes" id="UP001319045"/>
    </source>
</evidence>
<dbReference type="PANTHER" id="PTHR42756:SF1">
    <property type="entry name" value="TRANSCRIPTIONAL REPRESSOR OF EMRAB OPERON"/>
    <property type="match status" value="1"/>
</dbReference>
<dbReference type="PROSITE" id="PS50995">
    <property type="entry name" value="HTH_MARR_2"/>
    <property type="match status" value="1"/>
</dbReference>
<keyword evidence="6" id="KW-1185">Reference proteome</keyword>
<dbReference type="InterPro" id="IPR036388">
    <property type="entry name" value="WH-like_DNA-bd_sf"/>
</dbReference>
<accession>A0ABM7P022</accession>
<dbReference type="Pfam" id="PF01047">
    <property type="entry name" value="MarR"/>
    <property type="match status" value="1"/>
</dbReference>
<keyword evidence="1" id="KW-0805">Transcription regulation</keyword>
<reference evidence="5 6" key="1">
    <citation type="journal article" date="2022" name="Int. J. Syst. Evol. Microbiol.">
        <title>Prevotella herbatica sp. nov., a plant polysaccharide-decomposing anaerobic bacterium isolated from a methanogenic reactor.</title>
        <authorList>
            <person name="Uek A."/>
            <person name="Tonouchi A."/>
            <person name="Kaku N."/>
            <person name="Ueki K."/>
        </authorList>
    </citation>
    <scope>NUCLEOTIDE SEQUENCE [LARGE SCALE GENOMIC DNA]</scope>
    <source>
        <strain evidence="5 6">WR041</strain>
    </source>
</reference>
<protein>
    <submittedName>
        <fullName evidence="5">DNA-binding protein</fullName>
    </submittedName>
</protein>
<dbReference type="Proteomes" id="UP001319045">
    <property type="component" value="Chromosome"/>
</dbReference>
<dbReference type="PRINTS" id="PR00598">
    <property type="entry name" value="HTHMARR"/>
</dbReference>
<dbReference type="Gene3D" id="1.10.10.10">
    <property type="entry name" value="Winged helix-like DNA-binding domain superfamily/Winged helix DNA-binding domain"/>
    <property type="match status" value="1"/>
</dbReference>
<evidence type="ECO:0000256" key="1">
    <source>
        <dbReference type="ARBA" id="ARBA00023015"/>
    </source>
</evidence>
<name>A0ABM7P022_9BACT</name>